<sequence length="104" mass="11812">MPKAPPEQQHLQRARLAGFATICAISAAIAYYEKHYLDRQLRHTSIRTGAVWVEELLQAPPSRIRETLGMHKHVFIRLCTMLCTVGGLRPTRFIGVTEQLALFL</sequence>
<dbReference type="OrthoDB" id="2430314at2759"/>
<proteinExistence type="predicted"/>
<keyword evidence="1" id="KW-1133">Transmembrane helix</keyword>
<keyword evidence="1" id="KW-0812">Transmembrane</keyword>
<dbReference type="InParanoid" id="A0A165K8I3"/>
<name>A0A165K8I3_9BASI</name>
<evidence type="ECO:0000256" key="1">
    <source>
        <dbReference type="SAM" id="Phobius"/>
    </source>
</evidence>
<dbReference type="Pfam" id="PF26138">
    <property type="entry name" value="DUF8040"/>
    <property type="match status" value="1"/>
</dbReference>
<accession>A0A165K8I3</accession>
<feature type="transmembrane region" description="Helical" evidence="1">
    <location>
        <begin position="12"/>
        <end position="32"/>
    </location>
</feature>
<reference evidence="3 4" key="1">
    <citation type="journal article" date="2016" name="Mol. Biol. Evol.">
        <title>Comparative Genomics of Early-Diverging Mushroom-Forming Fungi Provides Insights into the Origins of Lignocellulose Decay Capabilities.</title>
        <authorList>
            <person name="Nagy L.G."/>
            <person name="Riley R."/>
            <person name="Tritt A."/>
            <person name="Adam C."/>
            <person name="Daum C."/>
            <person name="Floudas D."/>
            <person name="Sun H."/>
            <person name="Yadav J.S."/>
            <person name="Pangilinan J."/>
            <person name="Larsson K.H."/>
            <person name="Matsuura K."/>
            <person name="Barry K."/>
            <person name="Labutti K."/>
            <person name="Kuo R."/>
            <person name="Ohm R.A."/>
            <person name="Bhattacharya S.S."/>
            <person name="Shirouzu T."/>
            <person name="Yoshinaga Y."/>
            <person name="Martin F.M."/>
            <person name="Grigoriev I.V."/>
            <person name="Hibbett D.S."/>
        </authorList>
    </citation>
    <scope>NUCLEOTIDE SEQUENCE [LARGE SCALE GENOMIC DNA]</scope>
    <source>
        <strain evidence="3 4">HHB12733</strain>
    </source>
</reference>
<dbReference type="EMBL" id="KV423914">
    <property type="protein sequence ID" value="KZT62821.1"/>
    <property type="molecule type" value="Genomic_DNA"/>
</dbReference>
<gene>
    <name evidence="3" type="ORF">CALCODRAFT_425330</name>
</gene>
<evidence type="ECO:0000313" key="4">
    <source>
        <dbReference type="Proteomes" id="UP000076842"/>
    </source>
</evidence>
<feature type="non-terminal residue" evidence="3">
    <location>
        <position position="104"/>
    </location>
</feature>
<keyword evidence="1" id="KW-0472">Membrane</keyword>
<keyword evidence="4" id="KW-1185">Reference proteome</keyword>
<evidence type="ECO:0000259" key="2">
    <source>
        <dbReference type="Pfam" id="PF26138"/>
    </source>
</evidence>
<dbReference type="AlphaFoldDB" id="A0A165K8I3"/>
<dbReference type="Proteomes" id="UP000076842">
    <property type="component" value="Unassembled WGS sequence"/>
</dbReference>
<feature type="domain" description="DUF8040" evidence="2">
    <location>
        <begin position="44"/>
        <end position="104"/>
    </location>
</feature>
<evidence type="ECO:0000313" key="3">
    <source>
        <dbReference type="EMBL" id="KZT62821.1"/>
    </source>
</evidence>
<organism evidence="3 4">
    <name type="scientific">Calocera cornea HHB12733</name>
    <dbReference type="NCBI Taxonomy" id="1353952"/>
    <lineage>
        <taxon>Eukaryota</taxon>
        <taxon>Fungi</taxon>
        <taxon>Dikarya</taxon>
        <taxon>Basidiomycota</taxon>
        <taxon>Agaricomycotina</taxon>
        <taxon>Dacrymycetes</taxon>
        <taxon>Dacrymycetales</taxon>
        <taxon>Dacrymycetaceae</taxon>
        <taxon>Calocera</taxon>
    </lineage>
</organism>
<dbReference type="InterPro" id="IPR058353">
    <property type="entry name" value="DUF8040"/>
</dbReference>
<protein>
    <recommendedName>
        <fullName evidence="2">DUF8040 domain-containing protein</fullName>
    </recommendedName>
</protein>